<evidence type="ECO:0000256" key="1">
    <source>
        <dbReference type="ARBA" id="ARBA00000677"/>
    </source>
</evidence>
<evidence type="ECO:0000259" key="7">
    <source>
        <dbReference type="Pfam" id="PF10502"/>
    </source>
</evidence>
<dbReference type="Proteomes" id="UP000664701">
    <property type="component" value="Chromosome"/>
</dbReference>
<dbReference type="RefSeq" id="WP_207940900.1">
    <property type="nucleotide sequence ID" value="NZ_CP147251.1"/>
</dbReference>
<sequence length="184" mass="21149">MKTVNKDRFFEIVWMILKYTFVAGALAIMIRGFLLIPVPVEGNSMETTLQQGDMVVVEKISEIKRFDIIVFQLSDGTTYIKRVIGLPGESVSYADDKLYINGKQVNEPFLEKNLAENDEPIPFTYDFKFEELMGVEKLGKDSYFVIGDNRRLSKDSRSFGAISEENILGKARFVYYPFTHIKFI</sequence>
<keyword evidence="5 6" id="KW-0378">Hydrolase</keyword>
<keyword evidence="6" id="KW-1133">Transmembrane helix</keyword>
<evidence type="ECO:0000313" key="9">
    <source>
        <dbReference type="Proteomes" id="UP000664701"/>
    </source>
</evidence>
<comment type="subcellular location">
    <subcellularLocation>
        <location evidence="2">Cell membrane</location>
        <topology evidence="2">Single-pass type II membrane protein</topology>
    </subcellularLocation>
    <subcellularLocation>
        <location evidence="6">Membrane</location>
        <topology evidence="6">Single-pass type II membrane protein</topology>
    </subcellularLocation>
</comment>
<dbReference type="PROSITE" id="PS00760">
    <property type="entry name" value="SPASE_I_2"/>
    <property type="match status" value="1"/>
</dbReference>
<reference evidence="8 9" key="1">
    <citation type="submission" date="2021-03" db="EMBL/GenBank/DDBJ databases">
        <authorList>
            <person name="Gilmore M.S."/>
            <person name="Schwartzman J."/>
            <person name="Van Tyne D."/>
            <person name="Martin M."/>
            <person name="Earl A.M."/>
            <person name="Manson A.L."/>
            <person name="Straub T."/>
            <person name="Salamzade R."/>
            <person name="Saavedra J."/>
            <person name="Lebreton F."/>
            <person name="Prichula J."/>
            <person name="Schaufler K."/>
            <person name="Gaca A."/>
            <person name="Sgardioli B."/>
            <person name="Wagenaar J."/>
            <person name="Strong T."/>
        </authorList>
    </citation>
    <scope>NUCLEOTIDE SEQUENCE [LARGE SCALE GENOMIC DNA]</scope>
    <source>
        <strain evidence="8 9">DIV2402</strain>
    </source>
</reference>
<dbReference type="Gene3D" id="2.10.109.10">
    <property type="entry name" value="Umud Fragment, subunit A"/>
    <property type="match status" value="1"/>
</dbReference>
<dbReference type="InterPro" id="IPR019758">
    <property type="entry name" value="Pept_S26A_signal_pept_1_CS"/>
</dbReference>
<evidence type="ECO:0000256" key="6">
    <source>
        <dbReference type="RuleBase" id="RU362042"/>
    </source>
</evidence>
<dbReference type="Pfam" id="PF10502">
    <property type="entry name" value="Peptidase_S26"/>
    <property type="match status" value="1"/>
</dbReference>
<dbReference type="PANTHER" id="PTHR43390:SF1">
    <property type="entry name" value="CHLOROPLAST PROCESSING PEPTIDASE"/>
    <property type="match status" value="1"/>
</dbReference>
<keyword evidence="6" id="KW-0812">Transmembrane</keyword>
<dbReference type="InterPro" id="IPR036286">
    <property type="entry name" value="LexA/Signal_pep-like_sf"/>
</dbReference>
<keyword evidence="6" id="KW-0472">Membrane</keyword>
<evidence type="ECO:0000256" key="4">
    <source>
        <dbReference type="ARBA" id="ARBA00013208"/>
    </source>
</evidence>
<gene>
    <name evidence="8" type="ORF">DOK78_001553</name>
</gene>
<dbReference type="SUPFAM" id="SSF51306">
    <property type="entry name" value="LexA/Signal peptidase"/>
    <property type="match status" value="1"/>
</dbReference>
<dbReference type="PRINTS" id="PR00727">
    <property type="entry name" value="LEADERPTASE"/>
</dbReference>
<protein>
    <recommendedName>
        <fullName evidence="4 6">Signal peptidase I</fullName>
        <ecNumber evidence="4 6">3.4.21.89</ecNumber>
    </recommendedName>
</protein>
<dbReference type="PROSITE" id="PS00761">
    <property type="entry name" value="SPASE_I_3"/>
    <property type="match status" value="1"/>
</dbReference>
<dbReference type="PANTHER" id="PTHR43390">
    <property type="entry name" value="SIGNAL PEPTIDASE I"/>
    <property type="match status" value="1"/>
</dbReference>
<evidence type="ECO:0000313" key="8">
    <source>
        <dbReference type="EMBL" id="WYJ76916.1"/>
    </source>
</evidence>
<dbReference type="EMBL" id="CP147251">
    <property type="protein sequence ID" value="WYJ76916.1"/>
    <property type="molecule type" value="Genomic_DNA"/>
</dbReference>
<keyword evidence="9" id="KW-1185">Reference proteome</keyword>
<evidence type="ECO:0000256" key="2">
    <source>
        <dbReference type="ARBA" id="ARBA00004401"/>
    </source>
</evidence>
<organism evidence="8 9">
    <name type="scientific">Candidatus Enterococcus lowellii</name>
    <dbReference type="NCBI Taxonomy" id="2230877"/>
    <lineage>
        <taxon>Bacteria</taxon>
        <taxon>Bacillati</taxon>
        <taxon>Bacillota</taxon>
        <taxon>Bacilli</taxon>
        <taxon>Lactobacillales</taxon>
        <taxon>Enterococcaceae</taxon>
        <taxon>Enterococcus</taxon>
    </lineage>
</organism>
<dbReference type="InterPro" id="IPR019757">
    <property type="entry name" value="Pept_S26A_signal_pept_1_Lys-AS"/>
</dbReference>
<dbReference type="NCBIfam" id="TIGR02227">
    <property type="entry name" value="sigpep_I_bact"/>
    <property type="match status" value="1"/>
</dbReference>
<dbReference type="CDD" id="cd06530">
    <property type="entry name" value="S26_SPase_I"/>
    <property type="match status" value="1"/>
</dbReference>
<comment type="catalytic activity">
    <reaction evidence="1 6">
        <text>Cleavage of hydrophobic, N-terminal signal or leader sequences from secreted and periplasmic proteins.</text>
        <dbReference type="EC" id="3.4.21.89"/>
    </reaction>
</comment>
<feature type="domain" description="Peptidase S26" evidence="7">
    <location>
        <begin position="16"/>
        <end position="176"/>
    </location>
</feature>
<comment type="similarity">
    <text evidence="3 6">Belongs to the peptidase S26 family.</text>
</comment>
<evidence type="ECO:0000256" key="3">
    <source>
        <dbReference type="ARBA" id="ARBA00009370"/>
    </source>
</evidence>
<evidence type="ECO:0000256" key="5">
    <source>
        <dbReference type="ARBA" id="ARBA00022801"/>
    </source>
</evidence>
<dbReference type="InterPro" id="IPR019533">
    <property type="entry name" value="Peptidase_S26"/>
</dbReference>
<dbReference type="EC" id="3.4.21.89" evidence="4 6"/>
<dbReference type="InterPro" id="IPR000223">
    <property type="entry name" value="Pept_S26A_signal_pept_1"/>
</dbReference>
<reference evidence="8 9" key="2">
    <citation type="submission" date="2024-03" db="EMBL/GenBank/DDBJ databases">
        <title>The Genome Sequence of Enterococcus sp. DIV2402.</title>
        <authorList>
            <consortium name="The Broad Institute Genomics Platform"/>
            <consortium name="The Broad Institute Microbial Omics Core"/>
            <consortium name="The Broad Institute Genomic Center for Infectious Diseases"/>
            <person name="Earl A."/>
            <person name="Manson A."/>
            <person name="Gilmore M."/>
            <person name="Schwartman J."/>
            <person name="Shea T."/>
            <person name="Abouelleil A."/>
            <person name="Cao P."/>
            <person name="Chapman S."/>
            <person name="Cusick C."/>
            <person name="Young S."/>
            <person name="Neafsey D."/>
            <person name="Nusbaum C."/>
            <person name="Birren B."/>
        </authorList>
    </citation>
    <scope>NUCLEOTIDE SEQUENCE [LARGE SCALE GENOMIC DNA]</scope>
    <source>
        <strain evidence="8 9">DIV2402</strain>
    </source>
</reference>
<accession>A0ABZ2SP45</accession>
<keyword evidence="6" id="KW-0645">Protease</keyword>
<proteinExistence type="inferred from homology"/>
<feature type="transmembrane region" description="Helical" evidence="6">
    <location>
        <begin position="12"/>
        <end position="36"/>
    </location>
</feature>
<name>A0ABZ2SP45_9ENTE</name>